<evidence type="ECO:0000313" key="3">
    <source>
        <dbReference type="EMBL" id="KAH8035379.1"/>
    </source>
</evidence>
<dbReference type="Proteomes" id="UP000821866">
    <property type="component" value="Chromosome 11"/>
</dbReference>
<organism evidence="3 4">
    <name type="scientific">Rhipicephalus microplus</name>
    <name type="common">Cattle tick</name>
    <name type="synonym">Boophilus microplus</name>
    <dbReference type="NCBI Taxonomy" id="6941"/>
    <lineage>
        <taxon>Eukaryota</taxon>
        <taxon>Metazoa</taxon>
        <taxon>Ecdysozoa</taxon>
        <taxon>Arthropoda</taxon>
        <taxon>Chelicerata</taxon>
        <taxon>Arachnida</taxon>
        <taxon>Acari</taxon>
        <taxon>Parasitiformes</taxon>
        <taxon>Ixodida</taxon>
        <taxon>Ixodoidea</taxon>
        <taxon>Ixodidae</taxon>
        <taxon>Rhipicephalinae</taxon>
        <taxon>Rhipicephalus</taxon>
        <taxon>Boophilus</taxon>
    </lineage>
</organism>
<feature type="coiled-coil region" evidence="1">
    <location>
        <begin position="114"/>
        <end position="141"/>
    </location>
</feature>
<proteinExistence type="predicted"/>
<keyword evidence="4" id="KW-1185">Reference proteome</keyword>
<gene>
    <name evidence="3" type="ORF">HPB51_004680</name>
</gene>
<accession>A0A9J6ELK7</accession>
<keyword evidence="1" id="KW-0175">Coiled coil</keyword>
<protein>
    <submittedName>
        <fullName evidence="3">Uncharacterized protein</fullName>
    </submittedName>
</protein>
<comment type="caution">
    <text evidence="3">The sequence shown here is derived from an EMBL/GenBank/DDBJ whole genome shotgun (WGS) entry which is preliminary data.</text>
</comment>
<dbReference type="AlphaFoldDB" id="A0A9J6ELK7"/>
<sequence length="167" mass="19281">MTHVLVKWITEESWDVYPVRAIKTTTVAFRLLSETKSIRKLRGTVVLVDWDDSQQPAEAKLLDFGTQKAMEQKRSRLAKAAVATASSRTEETPAETQREPQNGSDCCCDLAVQVRVLEDRIQDLEQRLQEARKEYDSLTMVKKSRKLVRRLENLLEQPKRLLSRPKK</sequence>
<reference evidence="3" key="1">
    <citation type="journal article" date="2020" name="Cell">
        <title>Large-Scale Comparative Analyses of Tick Genomes Elucidate Their Genetic Diversity and Vector Capacities.</title>
        <authorList>
            <consortium name="Tick Genome and Microbiome Consortium (TIGMIC)"/>
            <person name="Jia N."/>
            <person name="Wang J."/>
            <person name="Shi W."/>
            <person name="Du L."/>
            <person name="Sun Y."/>
            <person name="Zhan W."/>
            <person name="Jiang J.F."/>
            <person name="Wang Q."/>
            <person name="Zhang B."/>
            <person name="Ji P."/>
            <person name="Bell-Sakyi L."/>
            <person name="Cui X.M."/>
            <person name="Yuan T.T."/>
            <person name="Jiang B.G."/>
            <person name="Yang W.F."/>
            <person name="Lam T.T."/>
            <person name="Chang Q.C."/>
            <person name="Ding S.J."/>
            <person name="Wang X.J."/>
            <person name="Zhu J.G."/>
            <person name="Ruan X.D."/>
            <person name="Zhao L."/>
            <person name="Wei J.T."/>
            <person name="Ye R.Z."/>
            <person name="Que T.C."/>
            <person name="Du C.H."/>
            <person name="Zhou Y.H."/>
            <person name="Cheng J.X."/>
            <person name="Dai P.F."/>
            <person name="Guo W.B."/>
            <person name="Han X.H."/>
            <person name="Huang E.J."/>
            <person name="Li L.F."/>
            <person name="Wei W."/>
            <person name="Gao Y.C."/>
            <person name="Liu J.Z."/>
            <person name="Shao H.Z."/>
            <person name="Wang X."/>
            <person name="Wang C.C."/>
            <person name="Yang T.C."/>
            <person name="Huo Q.B."/>
            <person name="Li W."/>
            <person name="Chen H.Y."/>
            <person name="Chen S.E."/>
            <person name="Zhou L.G."/>
            <person name="Ni X.B."/>
            <person name="Tian J.H."/>
            <person name="Sheng Y."/>
            <person name="Liu T."/>
            <person name="Pan Y.S."/>
            <person name="Xia L.Y."/>
            <person name="Li J."/>
            <person name="Zhao F."/>
            <person name="Cao W.C."/>
        </authorList>
    </citation>
    <scope>NUCLEOTIDE SEQUENCE</scope>
    <source>
        <strain evidence="3">Rmic-2018</strain>
    </source>
</reference>
<evidence type="ECO:0000256" key="2">
    <source>
        <dbReference type="SAM" id="MobiDB-lite"/>
    </source>
</evidence>
<dbReference type="EMBL" id="JABSTU010000003">
    <property type="protein sequence ID" value="KAH8035379.1"/>
    <property type="molecule type" value="Genomic_DNA"/>
</dbReference>
<feature type="region of interest" description="Disordered" evidence="2">
    <location>
        <begin position="81"/>
        <end position="103"/>
    </location>
</feature>
<evidence type="ECO:0000256" key="1">
    <source>
        <dbReference type="SAM" id="Coils"/>
    </source>
</evidence>
<name>A0A9J6ELK7_RHIMP</name>
<evidence type="ECO:0000313" key="4">
    <source>
        <dbReference type="Proteomes" id="UP000821866"/>
    </source>
</evidence>
<reference evidence="3" key="2">
    <citation type="submission" date="2021-09" db="EMBL/GenBank/DDBJ databases">
        <authorList>
            <person name="Jia N."/>
            <person name="Wang J."/>
            <person name="Shi W."/>
            <person name="Du L."/>
            <person name="Sun Y."/>
            <person name="Zhan W."/>
            <person name="Jiang J."/>
            <person name="Wang Q."/>
            <person name="Zhang B."/>
            <person name="Ji P."/>
            <person name="Sakyi L.B."/>
            <person name="Cui X."/>
            <person name="Yuan T."/>
            <person name="Jiang B."/>
            <person name="Yang W."/>
            <person name="Lam T.T.-Y."/>
            <person name="Chang Q."/>
            <person name="Ding S."/>
            <person name="Wang X."/>
            <person name="Zhu J."/>
            <person name="Ruan X."/>
            <person name="Zhao L."/>
            <person name="Wei J."/>
            <person name="Que T."/>
            <person name="Du C."/>
            <person name="Cheng J."/>
            <person name="Dai P."/>
            <person name="Han X."/>
            <person name="Huang E."/>
            <person name="Gao Y."/>
            <person name="Liu J."/>
            <person name="Shao H."/>
            <person name="Ye R."/>
            <person name="Li L."/>
            <person name="Wei W."/>
            <person name="Wang X."/>
            <person name="Wang C."/>
            <person name="Huo Q."/>
            <person name="Li W."/>
            <person name="Guo W."/>
            <person name="Chen H."/>
            <person name="Chen S."/>
            <person name="Zhou L."/>
            <person name="Zhou L."/>
            <person name="Ni X."/>
            <person name="Tian J."/>
            <person name="Zhou Y."/>
            <person name="Sheng Y."/>
            <person name="Liu T."/>
            <person name="Pan Y."/>
            <person name="Xia L."/>
            <person name="Li J."/>
            <person name="Zhao F."/>
            <person name="Cao W."/>
        </authorList>
    </citation>
    <scope>NUCLEOTIDE SEQUENCE</scope>
    <source>
        <strain evidence="3">Rmic-2018</strain>
        <tissue evidence="3">Larvae</tissue>
    </source>
</reference>